<keyword evidence="3" id="KW-0812">Transmembrane</keyword>
<dbReference type="Proteomes" id="UP000053660">
    <property type="component" value="Unassembled WGS sequence"/>
</dbReference>
<evidence type="ECO:0000256" key="2">
    <source>
        <dbReference type="ARBA" id="ARBA00023140"/>
    </source>
</evidence>
<protein>
    <recommendedName>
        <fullName evidence="4">AMP-dependent synthetase/ligase domain-containing protein</fullName>
    </recommendedName>
</protein>
<gene>
    <name evidence="5" type="ORF">OESDEN_04374</name>
</gene>
<dbReference type="SUPFAM" id="SSF56801">
    <property type="entry name" value="Acetyl-CoA synthetase-like"/>
    <property type="match status" value="1"/>
</dbReference>
<dbReference type="Pfam" id="PF00501">
    <property type="entry name" value="AMP-binding"/>
    <property type="match status" value="1"/>
</dbReference>
<dbReference type="OrthoDB" id="10253869at2759"/>
<dbReference type="Gene3D" id="3.40.50.980">
    <property type="match status" value="1"/>
</dbReference>
<keyword evidence="3" id="KW-1133">Transmembrane helix</keyword>
<keyword evidence="6" id="KW-1185">Reference proteome</keyword>
<name>A0A0B1TJX3_OESDE</name>
<feature type="transmembrane region" description="Helical" evidence="3">
    <location>
        <begin position="20"/>
        <end position="45"/>
    </location>
</feature>
<organism evidence="5 6">
    <name type="scientific">Oesophagostomum dentatum</name>
    <name type="common">Nodular worm</name>
    <dbReference type="NCBI Taxonomy" id="61180"/>
    <lineage>
        <taxon>Eukaryota</taxon>
        <taxon>Metazoa</taxon>
        <taxon>Ecdysozoa</taxon>
        <taxon>Nematoda</taxon>
        <taxon>Chromadorea</taxon>
        <taxon>Rhabditida</taxon>
        <taxon>Rhabditina</taxon>
        <taxon>Rhabditomorpha</taxon>
        <taxon>Strongyloidea</taxon>
        <taxon>Strongylidae</taxon>
        <taxon>Oesophagostomum</taxon>
    </lineage>
</organism>
<reference evidence="5 6" key="1">
    <citation type="submission" date="2014-03" db="EMBL/GenBank/DDBJ databases">
        <title>Draft genome of the hookworm Oesophagostomum dentatum.</title>
        <authorList>
            <person name="Mitreva M."/>
        </authorList>
    </citation>
    <scope>NUCLEOTIDE SEQUENCE [LARGE SCALE GENOMIC DNA]</scope>
    <source>
        <strain evidence="5 6">OD-Hann</strain>
    </source>
</reference>
<evidence type="ECO:0000313" key="5">
    <source>
        <dbReference type="EMBL" id="KHJ95680.1"/>
    </source>
</evidence>
<keyword evidence="2" id="KW-0576">Peroxisome</keyword>
<evidence type="ECO:0000313" key="6">
    <source>
        <dbReference type="Proteomes" id="UP000053660"/>
    </source>
</evidence>
<proteinExistence type="predicted"/>
<keyword evidence="3" id="KW-0472">Membrane</keyword>
<comment type="subcellular location">
    <subcellularLocation>
        <location evidence="1">Peroxisome</location>
    </subcellularLocation>
</comment>
<dbReference type="InterPro" id="IPR000873">
    <property type="entry name" value="AMP-dep_synth/lig_dom"/>
</dbReference>
<dbReference type="AlphaFoldDB" id="A0A0B1TJX3"/>
<evidence type="ECO:0000256" key="3">
    <source>
        <dbReference type="SAM" id="Phobius"/>
    </source>
</evidence>
<dbReference type="GO" id="GO:0005777">
    <property type="term" value="C:peroxisome"/>
    <property type="evidence" value="ECO:0007669"/>
    <property type="project" value="UniProtKB-SubCell"/>
</dbReference>
<evidence type="ECO:0000259" key="4">
    <source>
        <dbReference type="Pfam" id="PF00501"/>
    </source>
</evidence>
<evidence type="ECO:0000256" key="1">
    <source>
        <dbReference type="ARBA" id="ARBA00004275"/>
    </source>
</evidence>
<accession>A0A0B1TJX3</accession>
<dbReference type="EMBL" id="KN549886">
    <property type="protein sequence ID" value="KHJ95680.1"/>
    <property type="molecule type" value="Genomic_DNA"/>
</dbReference>
<dbReference type="PANTHER" id="PTHR24096:SF422">
    <property type="entry name" value="BCDNA.GH02901"/>
    <property type="match status" value="1"/>
</dbReference>
<sequence>MTGAMSPPFARTEDDKEMLVVPFYHCYGFGMMMTALLSGATSVLLPRFKPELFCSAIQEHKVRWLTVAPLILTFLARSPTCQNYDLSSLQVLFSGSAPAPKNVCEELIRKYENIKHVQQEKTREGAL</sequence>
<feature type="domain" description="AMP-dependent synthetase/ligase" evidence="4">
    <location>
        <begin position="9"/>
        <end position="113"/>
    </location>
</feature>
<dbReference type="GO" id="GO:0016405">
    <property type="term" value="F:CoA-ligase activity"/>
    <property type="evidence" value="ECO:0007669"/>
    <property type="project" value="TreeGrafter"/>
</dbReference>
<dbReference type="PANTHER" id="PTHR24096">
    <property type="entry name" value="LONG-CHAIN-FATTY-ACID--COA LIGASE"/>
    <property type="match status" value="1"/>
</dbReference>